<dbReference type="EMBL" id="JH921441">
    <property type="protein sequence ID" value="EKD15628.1"/>
    <property type="molecule type" value="Genomic_DNA"/>
</dbReference>
<evidence type="ECO:0000256" key="1">
    <source>
        <dbReference type="SAM" id="SignalP"/>
    </source>
</evidence>
<accession>K1X4Q2</accession>
<organism evidence="2 3">
    <name type="scientific">Marssonina brunnea f. sp. multigermtubi (strain MB_m1)</name>
    <name type="common">Marssonina leaf spot fungus</name>
    <dbReference type="NCBI Taxonomy" id="1072389"/>
    <lineage>
        <taxon>Eukaryota</taxon>
        <taxon>Fungi</taxon>
        <taxon>Dikarya</taxon>
        <taxon>Ascomycota</taxon>
        <taxon>Pezizomycotina</taxon>
        <taxon>Leotiomycetes</taxon>
        <taxon>Helotiales</taxon>
        <taxon>Drepanopezizaceae</taxon>
        <taxon>Drepanopeziza</taxon>
    </lineage>
</organism>
<sequence>MQFSIIAVFALISAAYAQPQYACQAADVKACQEKCNAAQGGNYDCVSPGPSGCFCG</sequence>
<proteinExistence type="predicted"/>
<evidence type="ECO:0000313" key="2">
    <source>
        <dbReference type="EMBL" id="EKD15628.1"/>
    </source>
</evidence>
<dbReference type="KEGG" id="mbe:MBM_06256"/>
<gene>
    <name evidence="2" type="ORF">MBM_06256</name>
</gene>
<keyword evidence="3" id="KW-1185">Reference proteome</keyword>
<feature type="signal peptide" evidence="1">
    <location>
        <begin position="1"/>
        <end position="17"/>
    </location>
</feature>
<keyword evidence="1" id="KW-0732">Signal</keyword>
<protein>
    <submittedName>
        <fullName evidence="2">Uncharacterized protein</fullName>
    </submittedName>
</protein>
<dbReference type="Proteomes" id="UP000006753">
    <property type="component" value="Unassembled WGS sequence"/>
</dbReference>
<feature type="chain" id="PRO_5003852897" evidence="1">
    <location>
        <begin position="18"/>
        <end position="56"/>
    </location>
</feature>
<dbReference type="HOGENOM" id="CLU_3014662_0_0_1"/>
<dbReference type="AlphaFoldDB" id="K1X4Q2"/>
<name>K1X4Q2_MARBU</name>
<dbReference type="InParanoid" id="K1X4Q2"/>
<evidence type="ECO:0000313" key="3">
    <source>
        <dbReference type="Proteomes" id="UP000006753"/>
    </source>
</evidence>
<reference evidence="2 3" key="1">
    <citation type="journal article" date="2012" name="BMC Genomics">
        <title>Sequencing the genome of Marssonina brunnea reveals fungus-poplar co-evolution.</title>
        <authorList>
            <person name="Zhu S."/>
            <person name="Cao Y.-Z."/>
            <person name="Jiang C."/>
            <person name="Tan B.-Y."/>
            <person name="Wang Z."/>
            <person name="Feng S."/>
            <person name="Zhang L."/>
            <person name="Su X.-H."/>
            <person name="Brejova B."/>
            <person name="Vinar T."/>
            <person name="Xu M."/>
            <person name="Wang M.-X."/>
            <person name="Zhang S.-G."/>
            <person name="Huang M.-R."/>
            <person name="Wu R."/>
            <person name="Zhou Y."/>
        </authorList>
    </citation>
    <scope>NUCLEOTIDE SEQUENCE [LARGE SCALE GENOMIC DNA]</scope>
    <source>
        <strain evidence="2 3">MB_m1</strain>
    </source>
</reference>